<dbReference type="Proteomes" id="UP000177506">
    <property type="component" value="Unassembled WGS sequence"/>
</dbReference>
<gene>
    <name evidence="2" type="ORF">BEN49_20330</name>
</gene>
<name>A0A1G1TKA4_9BACT</name>
<evidence type="ECO:0000313" key="2">
    <source>
        <dbReference type="EMBL" id="OGX91300.1"/>
    </source>
</evidence>
<dbReference type="Gene3D" id="1.10.606.20">
    <property type="match status" value="1"/>
</dbReference>
<evidence type="ECO:0000259" key="1">
    <source>
        <dbReference type="Pfam" id="PF01569"/>
    </source>
</evidence>
<feature type="domain" description="Phosphatidic acid phosphatase type 2/haloperoxidase" evidence="1">
    <location>
        <begin position="352"/>
        <end position="459"/>
    </location>
</feature>
<dbReference type="SUPFAM" id="SSF48317">
    <property type="entry name" value="Acid phosphatase/Vanadium-dependent haloperoxidase"/>
    <property type="match status" value="1"/>
</dbReference>
<protein>
    <recommendedName>
        <fullName evidence="1">Phosphatidic acid phosphatase type 2/haloperoxidase domain-containing protein</fullName>
    </recommendedName>
</protein>
<sequence length="472" mass="50753">MQPGDIVIAWNNIYLDVVRRIGGAPGPLSHMGAVMHLAMYEAVNQLSGNTYPNVLAPVAPVGTPDPAISAAYAACYALTDALETYIRLSKGVQGGALNPLDPFQVRAGAELHAKELINAGSTPVDQDSDKFGKAISNAIKAKFPISTSGTVTYDGLNMTVDPVLKDHLNGEWRDTGSGSALTPHWGEVPLFLLDPASRPISHYEPKDIPTSLFDYSKLLKSELYAAQVREVKRLGGMHSTERTPDQTEIAIFWANDLNGTSKPPGQLYTITQTVAKQQGTLKDQPASGATPATNGLIETARLFAMVGTAMVNASMVAWHAKYFLLNSNNKPLRLWRPETAIQLAATDGNNGTTPDPDWQPLSATMSGTRFSPNFPAYVSGHSTFGAAHAAAMRTFYDTDNIAFTATTEDPHGARDANGIRRTRSFTSFTQAALENGRSRIYLGVHYQFDASGGYEIGTRVGEDTAKSFLLGS</sequence>
<dbReference type="AlphaFoldDB" id="A0A1G1TKA4"/>
<evidence type="ECO:0000313" key="3">
    <source>
        <dbReference type="Proteomes" id="UP000177506"/>
    </source>
</evidence>
<dbReference type="RefSeq" id="WP_070741950.1">
    <property type="nucleotide sequence ID" value="NZ_MDZA01000071.1"/>
</dbReference>
<dbReference type="InterPro" id="IPR000326">
    <property type="entry name" value="PAP2/HPO"/>
</dbReference>
<reference evidence="2 3" key="1">
    <citation type="submission" date="2016-08" db="EMBL/GenBank/DDBJ databases">
        <title>Hymenobacter coccineus sp. nov., Hymenobacter lapidarius sp. nov. and Hymenobacter glacialis sp. nov., isolated from Antarctic soil.</title>
        <authorList>
            <person name="Sedlacek I."/>
            <person name="Kralova S."/>
            <person name="Kyrova K."/>
            <person name="Maslanova I."/>
            <person name="Stankova E."/>
            <person name="Vrbovska V."/>
            <person name="Nemec M."/>
            <person name="Bartak M."/>
            <person name="Svec P."/>
            <person name="Busse H.-J."/>
            <person name="Pantucek R."/>
        </authorList>
    </citation>
    <scope>NUCLEOTIDE SEQUENCE [LARGE SCALE GENOMIC DNA]</scope>
    <source>
        <strain evidence="2 3">CCM 8649</strain>
    </source>
</reference>
<dbReference type="PANTHER" id="PTHR34599">
    <property type="entry name" value="PEROXIDASE-RELATED"/>
    <property type="match status" value="1"/>
</dbReference>
<keyword evidence="3" id="KW-1185">Reference proteome</keyword>
<organism evidence="2 3">
    <name type="scientific">Hymenobacter coccineus</name>
    <dbReference type="NCBI Taxonomy" id="1908235"/>
    <lineage>
        <taxon>Bacteria</taxon>
        <taxon>Pseudomonadati</taxon>
        <taxon>Bacteroidota</taxon>
        <taxon>Cytophagia</taxon>
        <taxon>Cytophagales</taxon>
        <taxon>Hymenobacteraceae</taxon>
        <taxon>Hymenobacter</taxon>
    </lineage>
</organism>
<dbReference type="Pfam" id="PF01569">
    <property type="entry name" value="PAP2"/>
    <property type="match status" value="1"/>
</dbReference>
<dbReference type="CDD" id="cd03398">
    <property type="entry name" value="PAP2_haloperoxidase"/>
    <property type="match status" value="1"/>
</dbReference>
<dbReference type="InterPro" id="IPR052559">
    <property type="entry name" value="V-haloperoxidase"/>
</dbReference>
<comment type="caution">
    <text evidence="2">The sequence shown here is derived from an EMBL/GenBank/DDBJ whole genome shotgun (WGS) entry which is preliminary data.</text>
</comment>
<dbReference type="PANTHER" id="PTHR34599:SF1">
    <property type="entry name" value="PHOSPHATIDIC ACID PHOSPHATASE TYPE 2_HALOPEROXIDASE DOMAIN-CONTAINING PROTEIN"/>
    <property type="match status" value="1"/>
</dbReference>
<dbReference type="OrthoDB" id="7793240at2"/>
<dbReference type="InterPro" id="IPR036938">
    <property type="entry name" value="PAP2/HPO_sf"/>
</dbReference>
<accession>A0A1G1TKA4</accession>
<dbReference type="EMBL" id="MDZA01000071">
    <property type="protein sequence ID" value="OGX91300.1"/>
    <property type="molecule type" value="Genomic_DNA"/>
</dbReference>
<proteinExistence type="predicted"/>